<proteinExistence type="predicted"/>
<dbReference type="OrthoDB" id="152799at2"/>
<organism evidence="2 3">
    <name type="scientific">Mucilaginibacter ginsenosidivorax</name>
    <dbReference type="NCBI Taxonomy" id="862126"/>
    <lineage>
        <taxon>Bacteria</taxon>
        <taxon>Pseudomonadati</taxon>
        <taxon>Bacteroidota</taxon>
        <taxon>Sphingobacteriia</taxon>
        <taxon>Sphingobacteriales</taxon>
        <taxon>Sphingobacteriaceae</taxon>
        <taxon>Mucilaginibacter</taxon>
    </lineage>
</organism>
<dbReference type="Pfam" id="PF01553">
    <property type="entry name" value="Acyltransferase"/>
    <property type="match status" value="1"/>
</dbReference>
<dbReference type="InterPro" id="IPR002123">
    <property type="entry name" value="Plipid/glycerol_acylTrfase"/>
</dbReference>
<protein>
    <recommendedName>
        <fullName evidence="1">Phospholipid/glycerol acyltransferase domain-containing protein</fullName>
    </recommendedName>
</protein>
<name>A0A5B8VYQ7_9SPHI</name>
<evidence type="ECO:0000313" key="3">
    <source>
        <dbReference type="Proteomes" id="UP000321362"/>
    </source>
</evidence>
<dbReference type="EMBL" id="CP042437">
    <property type="protein sequence ID" value="QEC76483.1"/>
    <property type="molecule type" value="Genomic_DNA"/>
</dbReference>
<dbReference type="RefSeq" id="WP_147053657.1">
    <property type="nucleotide sequence ID" value="NZ_CP042437.1"/>
</dbReference>
<dbReference type="GO" id="GO:0016746">
    <property type="term" value="F:acyltransferase activity"/>
    <property type="evidence" value="ECO:0007669"/>
    <property type="project" value="InterPro"/>
</dbReference>
<dbReference type="Proteomes" id="UP000321362">
    <property type="component" value="Chromosome"/>
</dbReference>
<keyword evidence="3" id="KW-1185">Reference proteome</keyword>
<sequence>MITPRRNDLISAIYMRIVRLWLGRNFKEINITPFEPRPGHSVLMMCNHFSWWEAFLSNYTAVKIMKRRWYVMMQHENALQYSFLRYVGMFSVVKGKRQSDESLTYGARLLDDSRNLLMICPQGEIRSNHETYIDVKKGTFKIIEQIKGPCQVVYHCILIDYFESLKPRAYIHLFDCGIAGEFTFDELKERVNNFHQQALLNQINMKH</sequence>
<accession>A0A5B8VYQ7</accession>
<gene>
    <name evidence="2" type="ORF">FSB76_11200</name>
</gene>
<feature type="domain" description="Phospholipid/glycerol acyltransferase" evidence="1">
    <location>
        <begin position="42"/>
        <end position="158"/>
    </location>
</feature>
<dbReference type="AlphaFoldDB" id="A0A5B8VYQ7"/>
<dbReference type="SUPFAM" id="SSF69593">
    <property type="entry name" value="Glycerol-3-phosphate (1)-acyltransferase"/>
    <property type="match status" value="1"/>
</dbReference>
<reference evidence="2 3" key="1">
    <citation type="journal article" date="2013" name="J. Microbiol.">
        <title>Mucilaginibacter ginsenosidivorax sp. nov., with ginsenoside converting activity isolated from sediment.</title>
        <authorList>
            <person name="Kim J.K."/>
            <person name="Choi T.E."/>
            <person name="Liu Q.M."/>
            <person name="Park H.Y."/>
            <person name="Yi T.H."/>
            <person name="Yoon M.H."/>
            <person name="Kim S.C."/>
            <person name="Im W.T."/>
        </authorList>
    </citation>
    <scope>NUCLEOTIDE SEQUENCE [LARGE SCALE GENOMIC DNA]</scope>
    <source>
        <strain evidence="2 3">KHI28</strain>
    </source>
</reference>
<dbReference type="KEGG" id="mgk:FSB76_11200"/>
<evidence type="ECO:0000259" key="1">
    <source>
        <dbReference type="SMART" id="SM00563"/>
    </source>
</evidence>
<evidence type="ECO:0000313" key="2">
    <source>
        <dbReference type="EMBL" id="QEC76483.1"/>
    </source>
</evidence>
<dbReference type="SMART" id="SM00563">
    <property type="entry name" value="PlsC"/>
    <property type="match status" value="1"/>
</dbReference>